<evidence type="ECO:0000256" key="7">
    <source>
        <dbReference type="ARBA" id="ARBA00022490"/>
    </source>
</evidence>
<feature type="binding site" evidence="14">
    <location>
        <begin position="95"/>
        <end position="102"/>
    </location>
    <ligand>
        <name>ATP</name>
        <dbReference type="ChEBI" id="CHEBI:30616"/>
    </ligand>
</feature>
<name>A0A0D1KJX6_9LACO</name>
<feature type="domain" description="Phosphoribulokinase/uridine kinase" evidence="16">
    <location>
        <begin position="90"/>
        <end position="238"/>
    </location>
</feature>
<comment type="catalytic activity">
    <reaction evidence="1 14 15">
        <text>(R)-pantothenate + ATP = (R)-4'-phosphopantothenate + ADP + H(+)</text>
        <dbReference type="Rhea" id="RHEA:16373"/>
        <dbReference type="ChEBI" id="CHEBI:10986"/>
        <dbReference type="ChEBI" id="CHEBI:15378"/>
        <dbReference type="ChEBI" id="CHEBI:29032"/>
        <dbReference type="ChEBI" id="CHEBI:30616"/>
        <dbReference type="ChEBI" id="CHEBI:456216"/>
        <dbReference type="EC" id="2.7.1.33"/>
    </reaction>
</comment>
<dbReference type="SUPFAM" id="SSF52540">
    <property type="entry name" value="P-loop containing nucleoside triphosphate hydrolases"/>
    <property type="match status" value="1"/>
</dbReference>
<dbReference type="GO" id="GO:0005737">
    <property type="term" value="C:cytoplasm"/>
    <property type="evidence" value="ECO:0007669"/>
    <property type="project" value="UniProtKB-SubCell"/>
</dbReference>
<dbReference type="PIRSF" id="PIRSF000545">
    <property type="entry name" value="Pantothenate_kin"/>
    <property type="match status" value="1"/>
</dbReference>
<dbReference type="InterPro" id="IPR006083">
    <property type="entry name" value="PRK/URK"/>
</dbReference>
<proteinExistence type="inferred from homology"/>
<dbReference type="GO" id="GO:0015937">
    <property type="term" value="P:coenzyme A biosynthetic process"/>
    <property type="evidence" value="ECO:0007669"/>
    <property type="project" value="UniProtKB-UniRule"/>
</dbReference>
<dbReference type="PANTHER" id="PTHR10285">
    <property type="entry name" value="URIDINE KINASE"/>
    <property type="match status" value="1"/>
</dbReference>
<dbReference type="InterPro" id="IPR004566">
    <property type="entry name" value="PanK"/>
</dbReference>
<keyword evidence="11 14" id="KW-0067">ATP-binding</keyword>
<dbReference type="Proteomes" id="UP000032289">
    <property type="component" value="Unassembled WGS sequence"/>
</dbReference>
<evidence type="ECO:0000256" key="6">
    <source>
        <dbReference type="ARBA" id="ARBA00015080"/>
    </source>
</evidence>
<dbReference type="InterPro" id="IPR027417">
    <property type="entry name" value="P-loop_NTPase"/>
</dbReference>
<dbReference type="UniPathway" id="UPA00241">
    <property type="reaction ID" value="UER00352"/>
</dbReference>
<keyword evidence="9 14" id="KW-0547">Nucleotide-binding</keyword>
<gene>
    <name evidence="14 17" type="primary">coaA</name>
    <name evidence="17" type="ORF">ab3b_00826</name>
</gene>
<evidence type="ECO:0000313" key="18">
    <source>
        <dbReference type="Proteomes" id="UP000032289"/>
    </source>
</evidence>
<evidence type="ECO:0000256" key="8">
    <source>
        <dbReference type="ARBA" id="ARBA00022679"/>
    </source>
</evidence>
<evidence type="ECO:0000256" key="14">
    <source>
        <dbReference type="HAMAP-Rule" id="MF_00215"/>
    </source>
</evidence>
<evidence type="ECO:0000256" key="3">
    <source>
        <dbReference type="ARBA" id="ARBA00005225"/>
    </source>
</evidence>
<evidence type="ECO:0000256" key="9">
    <source>
        <dbReference type="ARBA" id="ARBA00022741"/>
    </source>
</evidence>
<protein>
    <recommendedName>
        <fullName evidence="6 14">Pantothenate kinase</fullName>
        <ecNumber evidence="5 14">2.7.1.33</ecNumber>
    </recommendedName>
    <alternativeName>
        <fullName evidence="13 14">Pantothenic acid kinase</fullName>
    </alternativeName>
</protein>
<keyword evidence="8 14" id="KW-0808">Transferase</keyword>
<dbReference type="CDD" id="cd02025">
    <property type="entry name" value="PanK"/>
    <property type="match status" value="1"/>
</dbReference>
<evidence type="ECO:0000256" key="10">
    <source>
        <dbReference type="ARBA" id="ARBA00022777"/>
    </source>
</evidence>
<dbReference type="Gene3D" id="3.40.50.300">
    <property type="entry name" value="P-loop containing nucleotide triphosphate hydrolases"/>
    <property type="match status" value="1"/>
</dbReference>
<evidence type="ECO:0000256" key="11">
    <source>
        <dbReference type="ARBA" id="ARBA00022840"/>
    </source>
</evidence>
<evidence type="ECO:0000256" key="12">
    <source>
        <dbReference type="ARBA" id="ARBA00022993"/>
    </source>
</evidence>
<evidence type="ECO:0000256" key="1">
    <source>
        <dbReference type="ARBA" id="ARBA00001206"/>
    </source>
</evidence>
<dbReference type="RefSeq" id="WP_043940961.1">
    <property type="nucleotide sequence ID" value="NZ_JWHT01000018.1"/>
</dbReference>
<evidence type="ECO:0000313" key="17">
    <source>
        <dbReference type="EMBL" id="KIU24989.1"/>
    </source>
</evidence>
<evidence type="ECO:0000256" key="5">
    <source>
        <dbReference type="ARBA" id="ARBA00012102"/>
    </source>
</evidence>
<dbReference type="Pfam" id="PF00485">
    <property type="entry name" value="PRK"/>
    <property type="match status" value="1"/>
</dbReference>
<sequence length="314" mass="35962">MSEAPFNYAVFQRDEWHELVVPAADRDTSHVTPKVLGEIKAFNDQISMSDVADVYDPLVHYIKLRHAQYLRDREERERFLGRAIKPSPFVIGIAGSVAVGKSTTARLLQYMLQAEYGEHNVALTTTDGFLLPNEELQAQGIFDRKGFPESYNMPALLEFMNNVKDGDEVVRSPRYSHDISDVLVNEFDTFKRPEIFIVEGINTLQAAPNSPVYLSDFFDLSLYVDAETSLIEHWYIDRFEALLQQAKEEADPTNFFFPYTQIPVAEAVAGARRVWETVNLPNLTDYILPTRERADLILHKAMGHGINEIWLRKF</sequence>
<evidence type="ECO:0000256" key="4">
    <source>
        <dbReference type="ARBA" id="ARBA00006087"/>
    </source>
</evidence>
<evidence type="ECO:0000256" key="15">
    <source>
        <dbReference type="RuleBase" id="RU003530"/>
    </source>
</evidence>
<evidence type="ECO:0000256" key="13">
    <source>
        <dbReference type="ARBA" id="ARBA00032866"/>
    </source>
</evidence>
<keyword evidence="10 14" id="KW-0418">Kinase</keyword>
<evidence type="ECO:0000256" key="2">
    <source>
        <dbReference type="ARBA" id="ARBA00004496"/>
    </source>
</evidence>
<comment type="subcellular location">
    <subcellularLocation>
        <location evidence="2 14 15">Cytoplasm</location>
    </subcellularLocation>
</comment>
<organism evidence="17 18">
    <name type="scientific">Weissella cibaria</name>
    <dbReference type="NCBI Taxonomy" id="137591"/>
    <lineage>
        <taxon>Bacteria</taxon>
        <taxon>Bacillati</taxon>
        <taxon>Bacillota</taxon>
        <taxon>Bacilli</taxon>
        <taxon>Lactobacillales</taxon>
        <taxon>Lactobacillaceae</taxon>
        <taxon>Weissella</taxon>
    </lineage>
</organism>
<keyword evidence="7 14" id="KW-0963">Cytoplasm</keyword>
<accession>A0A0D1KJX6</accession>
<comment type="caution">
    <text evidence="17">The sequence shown here is derived from an EMBL/GenBank/DDBJ whole genome shotgun (WGS) entry which is preliminary data.</text>
</comment>
<dbReference type="GO" id="GO:0004594">
    <property type="term" value="F:pantothenate kinase activity"/>
    <property type="evidence" value="ECO:0007669"/>
    <property type="project" value="UniProtKB-UniRule"/>
</dbReference>
<reference evidence="17 18" key="1">
    <citation type="journal article" date="2015" name="Microbiology (Mosc.)">
        <title>Genomics of the Weissella cibaria species with an examination of its metabolic traits.</title>
        <authorList>
            <person name="Lynch K.M."/>
            <person name="Lucid A."/>
            <person name="Arendt E.K."/>
            <person name="Sleator R.D."/>
            <person name="Lucey B."/>
            <person name="Coffey A."/>
        </authorList>
    </citation>
    <scope>NUCLEOTIDE SEQUENCE [LARGE SCALE GENOMIC DNA]</scope>
    <source>
        <strain evidence="17 18">AB3b</strain>
    </source>
</reference>
<comment type="pathway">
    <text evidence="3 14 15">Cofactor biosynthesis; coenzyme A biosynthesis; CoA from (R)-pantothenate: step 1/5.</text>
</comment>
<dbReference type="EC" id="2.7.1.33" evidence="5 14"/>
<comment type="similarity">
    <text evidence="4 14 15">Belongs to the prokaryotic pantothenate kinase family.</text>
</comment>
<dbReference type="GO" id="GO:0005524">
    <property type="term" value="F:ATP binding"/>
    <property type="evidence" value="ECO:0007669"/>
    <property type="project" value="UniProtKB-UniRule"/>
</dbReference>
<evidence type="ECO:0000259" key="16">
    <source>
        <dbReference type="Pfam" id="PF00485"/>
    </source>
</evidence>
<dbReference type="HAMAP" id="MF_00215">
    <property type="entry name" value="Pantothen_kinase_1"/>
    <property type="match status" value="1"/>
</dbReference>
<dbReference type="AlphaFoldDB" id="A0A0D1KJX6"/>
<dbReference type="NCBIfam" id="TIGR00554">
    <property type="entry name" value="panK_bact"/>
    <property type="match status" value="1"/>
</dbReference>
<keyword evidence="12 14" id="KW-0173">Coenzyme A biosynthesis</keyword>
<dbReference type="PATRIC" id="fig|137591.24.peg.807"/>
<dbReference type="EMBL" id="JWHT01000018">
    <property type="protein sequence ID" value="KIU24989.1"/>
    <property type="molecule type" value="Genomic_DNA"/>
</dbReference>